<feature type="transmembrane region" description="Helical" evidence="5">
    <location>
        <begin position="259"/>
        <end position="276"/>
    </location>
</feature>
<dbReference type="InterPro" id="IPR010545">
    <property type="entry name" value="SPP"/>
</dbReference>
<feature type="transmembrane region" description="Helical" evidence="5">
    <location>
        <begin position="46"/>
        <end position="66"/>
    </location>
</feature>
<evidence type="ECO:0000256" key="3">
    <source>
        <dbReference type="ARBA" id="ARBA00022989"/>
    </source>
</evidence>
<evidence type="ECO:0000313" key="6">
    <source>
        <dbReference type="EMBL" id="OGD39611.1"/>
    </source>
</evidence>
<dbReference type="GO" id="GO:0012505">
    <property type="term" value="C:endomembrane system"/>
    <property type="evidence" value="ECO:0007669"/>
    <property type="project" value="UniProtKB-SubCell"/>
</dbReference>
<comment type="subcellular location">
    <subcellularLocation>
        <location evidence="1">Endomembrane system</location>
        <topology evidence="1">Multi-pass membrane protein</topology>
    </subcellularLocation>
</comment>
<keyword evidence="2 5" id="KW-0812">Transmembrane</keyword>
<dbReference type="GO" id="GO:0016020">
    <property type="term" value="C:membrane"/>
    <property type="evidence" value="ECO:0007669"/>
    <property type="project" value="InterPro"/>
</dbReference>
<protein>
    <submittedName>
        <fullName evidence="6">Uncharacterized protein</fullName>
    </submittedName>
</protein>
<evidence type="ECO:0000313" key="7">
    <source>
        <dbReference type="Proteomes" id="UP000177197"/>
    </source>
</evidence>
<feature type="transmembrane region" description="Helical" evidence="5">
    <location>
        <begin position="228"/>
        <end position="247"/>
    </location>
</feature>
<accession>A0A1F5C9U7</accession>
<keyword evidence="4 5" id="KW-0472">Membrane</keyword>
<dbReference type="InterPro" id="IPR006639">
    <property type="entry name" value="Preselin/SPP"/>
</dbReference>
<dbReference type="GO" id="GO:0042500">
    <property type="term" value="F:aspartic endopeptidase activity, intramembrane cleaving"/>
    <property type="evidence" value="ECO:0007669"/>
    <property type="project" value="InterPro"/>
</dbReference>
<dbReference type="Pfam" id="PF06550">
    <property type="entry name" value="SPP"/>
    <property type="match status" value="1"/>
</dbReference>
<organism evidence="6 7">
    <name type="scientific">Candidatus Azambacteria bacterium RIFCSPLOWO2_02_FULL_44_14</name>
    <dbReference type="NCBI Taxonomy" id="1797306"/>
    <lineage>
        <taxon>Bacteria</taxon>
        <taxon>Candidatus Azamiibacteriota</taxon>
    </lineage>
</organism>
<name>A0A1F5C9U7_9BACT</name>
<dbReference type="SMART" id="SM00730">
    <property type="entry name" value="PSN"/>
    <property type="match status" value="1"/>
</dbReference>
<feature type="transmembrane region" description="Helical" evidence="5">
    <location>
        <begin position="100"/>
        <end position="119"/>
    </location>
</feature>
<proteinExistence type="predicted"/>
<feature type="transmembrane region" description="Helical" evidence="5">
    <location>
        <begin position="73"/>
        <end position="94"/>
    </location>
</feature>
<feature type="transmembrane region" description="Helical" evidence="5">
    <location>
        <begin position="131"/>
        <end position="154"/>
    </location>
</feature>
<feature type="transmembrane region" description="Helical" evidence="5">
    <location>
        <begin position="15"/>
        <end position="34"/>
    </location>
</feature>
<keyword evidence="3 5" id="KW-1133">Transmembrane helix</keyword>
<comment type="caution">
    <text evidence="6">The sequence shown here is derived from an EMBL/GenBank/DDBJ whole genome shotgun (WGS) entry which is preliminary data.</text>
</comment>
<reference evidence="6 7" key="1">
    <citation type="journal article" date="2016" name="Nat. Commun.">
        <title>Thousands of microbial genomes shed light on interconnected biogeochemical processes in an aquifer system.</title>
        <authorList>
            <person name="Anantharaman K."/>
            <person name="Brown C.T."/>
            <person name="Hug L.A."/>
            <person name="Sharon I."/>
            <person name="Castelle C.J."/>
            <person name="Probst A.J."/>
            <person name="Thomas B.C."/>
            <person name="Singh A."/>
            <person name="Wilkins M.J."/>
            <person name="Karaoz U."/>
            <person name="Brodie E.L."/>
            <person name="Williams K.H."/>
            <person name="Hubbard S.S."/>
            <person name="Banfield J.F."/>
        </authorList>
    </citation>
    <scope>NUCLEOTIDE SEQUENCE [LARGE SCALE GENOMIC DNA]</scope>
</reference>
<sequence length="277" mass="30828">MIAENLNLKVFSQEILSFVIVGVISIFVAARFQALSAEVAPQVTAVSWWQFLLAFGIGTAVILGLIRIMHGGWFLRLFFIFALFSGMLITFNLFLSDIAAVIFSAFLVAAYVIWPYVWLHDAVMILTLPGIAVLIGLSLQPWFAVLILIIMSVYDYIAVYKTKHMIKMAKAMIAGRAIFAMIFPEEFRNFKSKINEAHPGQGFMMLGTGDFVFPLIMAASAMTVSYKSAWIVLGFSIFGLLLMHLLFISQRVRRPMPALPPLAGFAILGFITSLLLK</sequence>
<dbReference type="AlphaFoldDB" id="A0A1F5C9U7"/>
<dbReference type="Gene3D" id="1.10.472.100">
    <property type="entry name" value="Presenilin"/>
    <property type="match status" value="1"/>
</dbReference>
<evidence type="ECO:0000256" key="4">
    <source>
        <dbReference type="ARBA" id="ARBA00023136"/>
    </source>
</evidence>
<dbReference type="Proteomes" id="UP000177197">
    <property type="component" value="Unassembled WGS sequence"/>
</dbReference>
<evidence type="ECO:0000256" key="2">
    <source>
        <dbReference type="ARBA" id="ARBA00022692"/>
    </source>
</evidence>
<dbReference type="InterPro" id="IPR042524">
    <property type="entry name" value="Presenilin_C"/>
</dbReference>
<evidence type="ECO:0000256" key="1">
    <source>
        <dbReference type="ARBA" id="ARBA00004127"/>
    </source>
</evidence>
<dbReference type="EMBL" id="MEYV01000022">
    <property type="protein sequence ID" value="OGD39611.1"/>
    <property type="molecule type" value="Genomic_DNA"/>
</dbReference>
<evidence type="ECO:0000256" key="5">
    <source>
        <dbReference type="SAM" id="Phobius"/>
    </source>
</evidence>
<gene>
    <name evidence="6" type="ORF">A3I30_03870</name>
</gene>